<feature type="domain" description="Methyltransferase" evidence="1">
    <location>
        <begin position="42"/>
        <end position="144"/>
    </location>
</feature>
<dbReference type="Gene3D" id="3.40.50.150">
    <property type="entry name" value="Vaccinia Virus protein VP39"/>
    <property type="match status" value="1"/>
</dbReference>
<protein>
    <submittedName>
        <fullName evidence="2">SAM-dependent methyltransferase</fullName>
    </submittedName>
</protein>
<dbReference type="AlphaFoldDB" id="A0A6G5RMI2"/>
<dbReference type="InterPro" id="IPR041698">
    <property type="entry name" value="Methyltransf_25"/>
</dbReference>
<dbReference type="KEGG" id="shaw:CEB94_31025"/>
<dbReference type="SUPFAM" id="SSF53335">
    <property type="entry name" value="S-adenosyl-L-methionine-dependent methyltransferases"/>
    <property type="match status" value="1"/>
</dbReference>
<name>A0A6G5RMI2_9ACTN</name>
<accession>A0A6G5RMI2</accession>
<evidence type="ECO:0000313" key="2">
    <source>
        <dbReference type="EMBL" id="QCD58772.1"/>
    </source>
</evidence>
<dbReference type="EMBL" id="CP021978">
    <property type="protein sequence ID" value="QCD58772.1"/>
    <property type="molecule type" value="Genomic_DNA"/>
</dbReference>
<dbReference type="RefSeq" id="WP_175435240.1">
    <property type="nucleotide sequence ID" value="NZ_CP021978.1"/>
</dbReference>
<evidence type="ECO:0000259" key="1">
    <source>
        <dbReference type="Pfam" id="PF13649"/>
    </source>
</evidence>
<dbReference type="GO" id="GO:0032259">
    <property type="term" value="P:methylation"/>
    <property type="evidence" value="ECO:0007669"/>
    <property type="project" value="UniProtKB-KW"/>
</dbReference>
<keyword evidence="3" id="KW-1185">Reference proteome</keyword>
<keyword evidence="2" id="KW-0808">Transferase</keyword>
<dbReference type="Proteomes" id="UP000495940">
    <property type="component" value="Chromosome"/>
</dbReference>
<dbReference type="CDD" id="cd02440">
    <property type="entry name" value="AdoMet_MTases"/>
    <property type="match status" value="1"/>
</dbReference>
<keyword evidence="2" id="KW-0489">Methyltransferase</keyword>
<sequence length="229" mass="25351">MDWSAWHGKYDTADSWMARRLRTVRQQIRQALDDAPAGPLKVISLCAGDGRDLLHVLARHPRRHEVRARLVELDPRNAEAASDTARRAHLDGVEVVTGDASLVDRYQDLAPADLVLVCGVFGNITDPDIERTIGACAQLCRTGGTVVWTRHRGEPDRVPLICEWFEREGFEPRWLSEPEAGYGVGVHRFAGTPRPPRPGLRMFEFVGYDVLRTRTGTGGAPPAPDATPS</sequence>
<proteinExistence type="predicted"/>
<organism evidence="2 3">
    <name type="scientific">Streptomyces hawaiiensis</name>
    <dbReference type="NCBI Taxonomy" id="67305"/>
    <lineage>
        <taxon>Bacteria</taxon>
        <taxon>Bacillati</taxon>
        <taxon>Actinomycetota</taxon>
        <taxon>Actinomycetes</taxon>
        <taxon>Kitasatosporales</taxon>
        <taxon>Streptomycetaceae</taxon>
        <taxon>Streptomyces</taxon>
    </lineage>
</organism>
<gene>
    <name evidence="2" type="ORF">CEB94_31025</name>
</gene>
<dbReference type="Pfam" id="PF13649">
    <property type="entry name" value="Methyltransf_25"/>
    <property type="match status" value="1"/>
</dbReference>
<dbReference type="InterPro" id="IPR029063">
    <property type="entry name" value="SAM-dependent_MTases_sf"/>
</dbReference>
<dbReference type="GO" id="GO:0008168">
    <property type="term" value="F:methyltransferase activity"/>
    <property type="evidence" value="ECO:0007669"/>
    <property type="project" value="UniProtKB-KW"/>
</dbReference>
<evidence type="ECO:0000313" key="3">
    <source>
        <dbReference type="Proteomes" id="UP000495940"/>
    </source>
</evidence>
<reference evidence="2 3" key="1">
    <citation type="submission" date="2017-06" db="EMBL/GenBank/DDBJ databases">
        <title>Complete Genome Sequence of Streptomyces hawaiiensis NRRL 15010 and insights into acyldepsipeptides biosynthesis.</title>
        <authorList>
            <person name="Mariita R.M."/>
            <person name="Sello J.K."/>
        </authorList>
    </citation>
    <scope>NUCLEOTIDE SEQUENCE [LARGE SCALE GENOMIC DNA]</scope>
    <source>
        <strain evidence="2 3">ATCC 12236</strain>
    </source>
</reference>